<evidence type="ECO:0000313" key="1">
    <source>
        <dbReference type="EMBL" id="POW06498.1"/>
    </source>
</evidence>
<reference evidence="1 2" key="1">
    <citation type="submission" date="2017-12" db="EMBL/GenBank/DDBJ databases">
        <title>Gene loss provides genomic basis for host adaptation in cereal stripe rust fungi.</title>
        <authorList>
            <person name="Xia C."/>
        </authorList>
    </citation>
    <scope>NUCLEOTIDE SEQUENCE [LARGE SCALE GENOMIC DNA]</scope>
    <source>
        <strain evidence="1 2">93TX-2</strain>
    </source>
</reference>
<dbReference type="AlphaFoldDB" id="A0A2S4VAI7"/>
<accession>A0A2S4VAI7</accession>
<reference evidence="2" key="2">
    <citation type="journal article" date="2018" name="BMC Genomics">
        <title>Genomic insights into host adaptation between the wheat stripe rust pathogen (Puccinia striiformis f. sp. tritici) and the barley stripe rust pathogen (Puccinia striiformis f. sp. hordei).</title>
        <authorList>
            <person name="Xia C."/>
            <person name="Wang M."/>
            <person name="Yin C."/>
            <person name="Cornejo O.E."/>
            <person name="Hulbert S.H."/>
            <person name="Chen X."/>
        </authorList>
    </citation>
    <scope>NUCLEOTIDE SEQUENCE [LARGE SCALE GENOMIC DNA]</scope>
    <source>
        <strain evidence="2">93TX-2</strain>
    </source>
</reference>
<keyword evidence="2" id="KW-1185">Reference proteome</keyword>
<reference evidence="2" key="3">
    <citation type="journal article" date="2018" name="Mol. Plant Microbe Interact.">
        <title>Genome sequence resources for the wheat stripe rust pathogen (Puccinia striiformis f. sp. tritici) and the barley stripe rust pathogen (Puccinia striiformis f. sp. hordei).</title>
        <authorList>
            <person name="Xia C."/>
            <person name="Wang M."/>
            <person name="Yin C."/>
            <person name="Cornejo O.E."/>
            <person name="Hulbert S.H."/>
            <person name="Chen X."/>
        </authorList>
    </citation>
    <scope>NUCLEOTIDE SEQUENCE [LARGE SCALE GENOMIC DNA]</scope>
    <source>
        <strain evidence="2">93TX-2</strain>
    </source>
</reference>
<comment type="caution">
    <text evidence="1">The sequence shown here is derived from an EMBL/GenBank/DDBJ whole genome shotgun (WGS) entry which is preliminary data.</text>
</comment>
<evidence type="ECO:0000313" key="2">
    <source>
        <dbReference type="Proteomes" id="UP000238274"/>
    </source>
</evidence>
<dbReference type="EMBL" id="PKSM01000158">
    <property type="protein sequence ID" value="POW06498.1"/>
    <property type="molecule type" value="Genomic_DNA"/>
</dbReference>
<organism evidence="1 2">
    <name type="scientific">Puccinia striiformis</name>
    <dbReference type="NCBI Taxonomy" id="27350"/>
    <lineage>
        <taxon>Eukaryota</taxon>
        <taxon>Fungi</taxon>
        <taxon>Dikarya</taxon>
        <taxon>Basidiomycota</taxon>
        <taxon>Pucciniomycotina</taxon>
        <taxon>Pucciniomycetes</taxon>
        <taxon>Pucciniales</taxon>
        <taxon>Pucciniaceae</taxon>
        <taxon>Puccinia</taxon>
    </lineage>
</organism>
<protein>
    <submittedName>
        <fullName evidence="1">Uncharacterized protein</fullName>
    </submittedName>
</protein>
<gene>
    <name evidence="1" type="ORF">PSHT_10308</name>
</gene>
<name>A0A2S4VAI7_9BASI</name>
<proteinExistence type="predicted"/>
<dbReference type="VEuPathDB" id="FungiDB:PSHT_10308"/>
<feature type="non-terminal residue" evidence="1">
    <location>
        <position position="83"/>
    </location>
</feature>
<sequence>MEDLPCRILPLCLIKLLKHTAWKSITDTQESSSAMSGGKGFAHCGSGLSYRRSQILCFGNILQRKRPRNGDLVETILHVFCVT</sequence>
<dbReference type="Proteomes" id="UP000238274">
    <property type="component" value="Unassembled WGS sequence"/>
</dbReference>